<dbReference type="Gene3D" id="1.25.40.20">
    <property type="entry name" value="Ankyrin repeat-containing domain"/>
    <property type="match status" value="2"/>
</dbReference>
<evidence type="ECO:0000256" key="1">
    <source>
        <dbReference type="SAM" id="MobiDB-lite"/>
    </source>
</evidence>
<organism evidence="2 3">
    <name type="scientific">Porites evermanni</name>
    <dbReference type="NCBI Taxonomy" id="104178"/>
    <lineage>
        <taxon>Eukaryota</taxon>
        <taxon>Metazoa</taxon>
        <taxon>Cnidaria</taxon>
        <taxon>Anthozoa</taxon>
        <taxon>Hexacorallia</taxon>
        <taxon>Scleractinia</taxon>
        <taxon>Fungiina</taxon>
        <taxon>Poritidae</taxon>
        <taxon>Porites</taxon>
    </lineage>
</organism>
<dbReference type="SUPFAM" id="SSF48403">
    <property type="entry name" value="Ankyrin repeat"/>
    <property type="match status" value="1"/>
</dbReference>
<evidence type="ECO:0000313" key="2">
    <source>
        <dbReference type="EMBL" id="CAH3025020.1"/>
    </source>
</evidence>
<dbReference type="PANTHER" id="PTHR24121:SF21">
    <property type="entry name" value="ANKYRIN REPEAT FAMILY PROTEIN"/>
    <property type="match status" value="1"/>
</dbReference>
<feature type="compositionally biased region" description="Polar residues" evidence="1">
    <location>
        <begin position="839"/>
        <end position="865"/>
    </location>
</feature>
<feature type="compositionally biased region" description="Basic and acidic residues" evidence="1">
    <location>
        <begin position="1257"/>
        <end position="1275"/>
    </location>
</feature>
<proteinExistence type="predicted"/>
<feature type="region of interest" description="Disordered" evidence="1">
    <location>
        <begin position="1247"/>
        <end position="1293"/>
    </location>
</feature>
<feature type="region of interest" description="Disordered" evidence="1">
    <location>
        <begin position="1434"/>
        <end position="1456"/>
    </location>
</feature>
<dbReference type="EMBL" id="CALNXI010000333">
    <property type="protein sequence ID" value="CAH3025020.1"/>
    <property type="molecule type" value="Genomic_DNA"/>
</dbReference>
<name>A0ABN8M717_9CNID</name>
<evidence type="ECO:0000313" key="3">
    <source>
        <dbReference type="Proteomes" id="UP001159427"/>
    </source>
</evidence>
<sequence>MSHTPLCSKDCNFKHHDVVTSLQAVAPRFNSSGWNDSFPGPVRATRGNNKEDFKKHVQKLVSEGWSKDKEVPEPFQLLKLPLLHLASMFGKHEVVEWLLNEEGYDAKLQTSISGETALHLVARHLYTALSPSGSRLENMSITAKVANFERVVSLLIEKEVSLFWAKDEVNRETPFHILAKQLLQASSGFVDGELEKEDVCLSFFSNSLDVTLKLMLAEEKTRLNRRDVKHALSIKNSEGNTALHYLAQAFRHGFLVLRFLVKSLGNNDLLKIKNSSGLSAIDIVNQVYPGHEKDLLIDEEVKKRAYKVVSKSYQNTAGKQLNLLEVLHTSGPNVTSSNSAGKSVVGVETAIANSSVNRCAIHTELFPGLCSADCCETMDAVGTLVNTHTPLCPTGCDLRHHLLTSAVFSSSVMFRAYSDHCVPVTFKLCIQACLNAGWERDMIVPDPLSCLQYPLLHLICLSGNCIAAAKVIEEMKFSYSVSHQSKETPLHVAARYFPVAYSDGKFTSSHKIIAKFQGILDLFTDNNNDMLFMADANGDTVLHVLADCFCTTSALVSGSRGLNGSHRKTLVTQKRCYFEAIKLFLETIADLIVREKVSKEVIGKFVYDKNNNSRTFLDLLDACPDKVMLQVFSLQARELLPFCFEQSKSQSRSCQIQSFETEEGGCPVQDLVSSPSSLPSTMEVRNTNILQYQPVPPQVIPVESPSVTGVVHNPMSPTRPQAQVQSIQFSGQPALTGNPSQQISAVAPPAQHIPVIFIKDEPLDLQPDAQCFYSVNNQVVGFPQGQKRSIFHPASTVTTIGPNRLSVQATGRGVGQQMLPLVPQSFRVTPVEIVNAHQTPVPTHSTGSGSLQNTQSVDSTSQNLRGSIDDTSRDHFLLQSMDRNRIESSTIEESLQLNADTSTSYTIDKWHTPMCSSKCIIEHHHLVLTLCGHSNRTNYRKNRFHQSQYTRSNFAHCIRKNLIEGFNKNADVLDGLEKLQLPLVHLAGIFFKYCAIETLSYFGFDLNVLSQKTGDFPLHSVLRHNYEGMKVYKGTTFMNTTYGEKVFSKVLNSLTNGLNAVEVLSQQDRNGDTPFLVAAKFVIDTSVHDTMQQVITASEIPDSTQECGGSNSQMGKSLNNSSGVCNAMKANKQQHRADFHMGCIGVMIQKLHESSIVNHKVDLTIAKKVLMVKNNCGETFLQVLCKEHHIAAACISKVLSKFPLGILIDCAKECIPESCWPDCVRSQRRSVKQREIANVAYTSETVHSALETTPTSKRKEDAQPSKPESPRRSSDARIIQPSPTTSTIDSAMDSAPWSYSTPLSATPLQKEELGSVSPLDAMLSPVLANPSQATLRPNTKRKIIDALKEDYSERLELAVKGRNEVEEDILKHKKKTRELTEIMSKKREVMRKMERELQELQKEIWHENQAVQALENSLEQFTKEEDEMQKNLAVLQGVDPEPAAKQSKSSDQESTL</sequence>
<keyword evidence="3" id="KW-1185">Reference proteome</keyword>
<feature type="compositionally biased region" description="Polar residues" evidence="1">
    <location>
        <begin position="1446"/>
        <end position="1456"/>
    </location>
</feature>
<dbReference type="Proteomes" id="UP001159427">
    <property type="component" value="Unassembled WGS sequence"/>
</dbReference>
<reference evidence="2 3" key="1">
    <citation type="submission" date="2022-05" db="EMBL/GenBank/DDBJ databases">
        <authorList>
            <consortium name="Genoscope - CEA"/>
            <person name="William W."/>
        </authorList>
    </citation>
    <scope>NUCLEOTIDE SEQUENCE [LARGE SCALE GENOMIC DNA]</scope>
</reference>
<feature type="region of interest" description="Disordered" evidence="1">
    <location>
        <begin position="839"/>
        <end position="873"/>
    </location>
</feature>
<comment type="caution">
    <text evidence="2">The sequence shown here is derived from an EMBL/GenBank/DDBJ whole genome shotgun (WGS) entry which is preliminary data.</text>
</comment>
<dbReference type="PANTHER" id="PTHR24121">
    <property type="entry name" value="NO MECHANORECEPTOR POTENTIAL C, ISOFORM D-RELATED"/>
    <property type="match status" value="1"/>
</dbReference>
<protein>
    <submittedName>
        <fullName evidence="2">Uncharacterized protein</fullName>
    </submittedName>
</protein>
<gene>
    <name evidence="2" type="ORF">PEVE_00024837</name>
</gene>
<dbReference type="InterPro" id="IPR036770">
    <property type="entry name" value="Ankyrin_rpt-contain_sf"/>
</dbReference>
<dbReference type="SMART" id="SM00248">
    <property type="entry name" value="ANK"/>
    <property type="match status" value="5"/>
</dbReference>
<dbReference type="InterPro" id="IPR002110">
    <property type="entry name" value="Ankyrin_rpt"/>
</dbReference>
<accession>A0ABN8M717</accession>